<dbReference type="Proteomes" id="UP000217289">
    <property type="component" value="Chromosome"/>
</dbReference>
<evidence type="ECO:0000313" key="2">
    <source>
        <dbReference type="Proteomes" id="UP000217289"/>
    </source>
</evidence>
<name>A0A250IAW3_9BACT</name>
<dbReference type="PROSITE" id="PS51257">
    <property type="entry name" value="PROKAR_LIPOPROTEIN"/>
    <property type="match status" value="1"/>
</dbReference>
<dbReference type="RefSeq" id="WP_342747754.1">
    <property type="nucleotide sequence ID" value="NZ_CP022163.1"/>
</dbReference>
<keyword evidence="1" id="KW-0449">Lipoprotein</keyword>
<proteinExistence type="predicted"/>
<sequence>MMSSRQKTLGGLALACVLATGCEPPPVFATADVRQQQLRSRIEGQVVVQGPVRGNAIVLLYDAERPPPPQGTGRPVSFTVIPREQLFGPADPSAVGPFTAPYAFSQVAKGHYLVRGFIDADTCLMTGNQQPCHTPDFIPWFTVTGEPNAGDVGGAALDASGKPRIVDISPLEDDSLPAATHVNVSFSTEKTRVPFDRPVFWVDGPSRFERKPSTLTLRPLQLQESGVDQRPPSFFVRLVDDNEDGKPDDANGDGSLDLWPRVLVRKLTHVVDPRNPAQGLADENDLDRNGVLDETGEDYIRENGSKDGQPDLVLLSASLSVPPEVLAQLNQKVDGAWSFQPVPSPILTLNLNPAAIDARDPRQPVRLQTIPPGRYSITLVQFTGQTWRVPNELDPLVATPKDLPATGLPPVATQSFVIEVP</sequence>
<gene>
    <name evidence="1" type="ORF">MEBOL_001794</name>
</gene>
<organism evidence="1 2">
    <name type="scientific">Melittangium boletus DSM 14713</name>
    <dbReference type="NCBI Taxonomy" id="1294270"/>
    <lineage>
        <taxon>Bacteria</taxon>
        <taxon>Pseudomonadati</taxon>
        <taxon>Myxococcota</taxon>
        <taxon>Myxococcia</taxon>
        <taxon>Myxococcales</taxon>
        <taxon>Cystobacterineae</taxon>
        <taxon>Archangiaceae</taxon>
        <taxon>Melittangium</taxon>
    </lineage>
</organism>
<evidence type="ECO:0000313" key="1">
    <source>
        <dbReference type="EMBL" id="ATB28348.1"/>
    </source>
</evidence>
<dbReference type="EMBL" id="CP022163">
    <property type="protein sequence ID" value="ATB28348.1"/>
    <property type="molecule type" value="Genomic_DNA"/>
</dbReference>
<reference evidence="1 2" key="1">
    <citation type="submission" date="2017-06" db="EMBL/GenBank/DDBJ databases">
        <authorList>
            <person name="Kim H.J."/>
            <person name="Triplett B.A."/>
        </authorList>
    </citation>
    <scope>NUCLEOTIDE SEQUENCE [LARGE SCALE GENOMIC DNA]</scope>
    <source>
        <strain evidence="1 2">DSM 14713</strain>
    </source>
</reference>
<protein>
    <submittedName>
        <fullName evidence="1">Lipoprotein</fullName>
    </submittedName>
</protein>
<accession>A0A250IAW3</accession>
<dbReference type="KEGG" id="mbd:MEBOL_001794"/>
<keyword evidence="2" id="KW-1185">Reference proteome</keyword>
<dbReference type="AlphaFoldDB" id="A0A250IAW3"/>